<keyword evidence="5" id="KW-0472">Membrane</keyword>
<dbReference type="EMBL" id="HBIZ01040548">
    <property type="protein sequence ID" value="CAE0773271.1"/>
    <property type="molecule type" value="Transcribed_RNA"/>
</dbReference>
<dbReference type="Gene3D" id="3.40.50.300">
    <property type="entry name" value="P-loop containing nucleotide triphosphate hydrolases"/>
    <property type="match status" value="1"/>
</dbReference>
<protein>
    <submittedName>
        <fullName evidence="7">Uncharacterized protein</fullName>
    </submittedName>
</protein>
<keyword evidence="3" id="KW-0812">Transmembrane</keyword>
<evidence type="ECO:0000256" key="6">
    <source>
        <dbReference type="ARBA" id="ARBA00023180"/>
    </source>
</evidence>
<dbReference type="AlphaFoldDB" id="A0A7S4BQ89"/>
<comment type="subcellular location">
    <subcellularLocation>
        <location evidence="1">Membrane</location>
        <topology evidence="1">Single-pass membrane protein</topology>
    </subcellularLocation>
</comment>
<keyword evidence="4" id="KW-1133">Transmembrane helix</keyword>
<gene>
    <name evidence="7" type="ORF">PCAR00345_LOCUS25883</name>
</gene>
<accession>A0A7S4BQ89</accession>
<dbReference type="GO" id="GO:0016020">
    <property type="term" value="C:membrane"/>
    <property type="evidence" value="ECO:0007669"/>
    <property type="project" value="UniProtKB-SubCell"/>
</dbReference>
<evidence type="ECO:0000256" key="5">
    <source>
        <dbReference type="ARBA" id="ARBA00023136"/>
    </source>
</evidence>
<dbReference type="PANTHER" id="PTHR12812">
    <property type="entry name" value="HEPARAN SULFATE 6-O-SULFOTRANSFERASE 3"/>
    <property type="match status" value="1"/>
</dbReference>
<evidence type="ECO:0000256" key="1">
    <source>
        <dbReference type="ARBA" id="ARBA00004167"/>
    </source>
</evidence>
<evidence type="ECO:0000256" key="2">
    <source>
        <dbReference type="ARBA" id="ARBA00022679"/>
    </source>
</evidence>
<reference evidence="7" key="1">
    <citation type="submission" date="2021-01" db="EMBL/GenBank/DDBJ databases">
        <authorList>
            <person name="Corre E."/>
            <person name="Pelletier E."/>
            <person name="Niang G."/>
            <person name="Scheremetjew M."/>
            <person name="Finn R."/>
            <person name="Kale V."/>
            <person name="Holt S."/>
            <person name="Cochrane G."/>
            <person name="Meng A."/>
            <person name="Brown T."/>
            <person name="Cohen L."/>
        </authorList>
    </citation>
    <scope>NUCLEOTIDE SEQUENCE</scope>
    <source>
        <strain evidence="7">CCMP645</strain>
    </source>
</reference>
<keyword evidence="2" id="KW-0808">Transferase</keyword>
<dbReference type="GO" id="GO:0017095">
    <property type="term" value="F:heparan sulfate 6-sulfotransferase activity"/>
    <property type="evidence" value="ECO:0007669"/>
    <property type="project" value="TreeGrafter"/>
</dbReference>
<dbReference type="PANTHER" id="PTHR12812:SF0">
    <property type="entry name" value="HEPARAN-SULFATE 6-O-SULFOTRANSFERASE"/>
    <property type="match status" value="1"/>
</dbReference>
<dbReference type="InterPro" id="IPR027417">
    <property type="entry name" value="P-loop_NTPase"/>
</dbReference>
<evidence type="ECO:0000256" key="3">
    <source>
        <dbReference type="ARBA" id="ARBA00022692"/>
    </source>
</evidence>
<organism evidence="7">
    <name type="scientific">Chrysotila carterae</name>
    <name type="common">Marine alga</name>
    <name type="synonym">Syracosphaera carterae</name>
    <dbReference type="NCBI Taxonomy" id="13221"/>
    <lineage>
        <taxon>Eukaryota</taxon>
        <taxon>Haptista</taxon>
        <taxon>Haptophyta</taxon>
        <taxon>Prymnesiophyceae</taxon>
        <taxon>Isochrysidales</taxon>
        <taxon>Isochrysidaceae</taxon>
        <taxon>Chrysotila</taxon>
    </lineage>
</organism>
<dbReference type="InterPro" id="IPR010635">
    <property type="entry name" value="Heparan_SO4-6-sulfoTrfase"/>
</dbReference>
<evidence type="ECO:0000256" key="4">
    <source>
        <dbReference type="ARBA" id="ARBA00022989"/>
    </source>
</evidence>
<keyword evidence="6" id="KW-0325">Glycoprotein</keyword>
<evidence type="ECO:0000313" key="7">
    <source>
        <dbReference type="EMBL" id="CAE0773271.1"/>
    </source>
</evidence>
<proteinExistence type="predicted"/>
<sequence length="218" mass="24278">MSGACGAYLPGVSSVLLLYECACVGHQNAHFPSACLLLRRLSQRLAKWQAKKAQYDLLFDSWLNCPVNQAANRQTRALSFQPTLTMQRRSGARRCGEKEEPSGSPLCADARAGEQEECAVRVAQSTLLQFTFFGLTEERCKSELLFEAQFGMRFGKALSAKHGAGAHKVKMRMEELSAQQQARIRKLNAGDAAVYEMAKAVFDHRLRQYGIRDDPRCA</sequence>
<name>A0A7S4BQ89_CHRCT</name>